<comment type="subcellular location">
    <subcellularLocation>
        <location evidence="7">Cell membrane</location>
        <topology evidence="7">Peripheral membrane protein</topology>
        <orientation evidence="7">Cytoplasmic side</orientation>
    </subcellularLocation>
    <subcellularLocation>
        <location evidence="7">Bacterial flagellum basal body</location>
    </subcellularLocation>
</comment>
<keyword evidence="9" id="KW-0966">Cell projection</keyword>
<evidence type="ECO:0000256" key="7">
    <source>
        <dbReference type="RuleBase" id="RU362074"/>
    </source>
</evidence>
<keyword evidence="9" id="KW-0969">Cilium</keyword>
<comment type="function">
    <text evidence="7">FliN is one of three proteins (FliG, FliN, FliM) that form the rotor-mounted switch complex (C ring), located at the base of the basal body. This complex interacts with the CheY and CheZ chemotaxis proteins, in addition to contacting components of the motor that determine the direction of flagellar rotation.</text>
</comment>
<keyword evidence="6 7" id="KW-0472">Membrane</keyword>
<gene>
    <name evidence="9" type="primary">fliN</name>
    <name evidence="9" type="ORF">BUCILAFE3058_051</name>
</gene>
<dbReference type="InterPro" id="IPR001543">
    <property type="entry name" value="FliN-like_C"/>
</dbReference>
<accession>A0A451DAV8</accession>
<dbReference type="GO" id="GO:0071973">
    <property type="term" value="P:bacterial-type flagellum-dependent cell motility"/>
    <property type="evidence" value="ECO:0007669"/>
    <property type="project" value="UniProtKB-UniRule"/>
</dbReference>
<dbReference type="AlphaFoldDB" id="A0A451DAV8"/>
<evidence type="ECO:0000256" key="4">
    <source>
        <dbReference type="ARBA" id="ARBA00022500"/>
    </source>
</evidence>
<reference evidence="9 10" key="1">
    <citation type="submission" date="2019-02" db="EMBL/GenBank/DDBJ databases">
        <authorList>
            <person name="Manzano-Marin A."/>
            <person name="Manzano-Marin A."/>
        </authorList>
    </citation>
    <scope>NUCLEOTIDE SEQUENCE [LARGE SCALE GENOMIC DNA]</scope>
    <source>
        <strain evidence="9 10">BuCilaricifoliae</strain>
    </source>
</reference>
<proteinExistence type="inferred from homology"/>
<keyword evidence="4 7" id="KW-0145">Chemotaxis</keyword>
<keyword evidence="9" id="KW-0282">Flagellum</keyword>
<dbReference type="InterPro" id="IPR036429">
    <property type="entry name" value="SpoA-like_sf"/>
</dbReference>
<dbReference type="GO" id="GO:0003774">
    <property type="term" value="F:cytoskeletal motor activity"/>
    <property type="evidence" value="ECO:0007669"/>
    <property type="project" value="UniProtKB-UniRule"/>
</dbReference>
<dbReference type="NCBIfam" id="TIGR02480">
    <property type="entry name" value="fliN"/>
    <property type="match status" value="1"/>
</dbReference>
<keyword evidence="7" id="KW-0975">Bacterial flagellum</keyword>
<feature type="domain" description="Flagellar motor switch protein FliN-like C-terminal" evidence="8">
    <location>
        <begin position="31"/>
        <end position="100"/>
    </location>
</feature>
<dbReference type="Pfam" id="PF01052">
    <property type="entry name" value="FliMN_C"/>
    <property type="match status" value="1"/>
</dbReference>
<dbReference type="EMBL" id="LR217717">
    <property type="protein sequence ID" value="VFP83521.1"/>
    <property type="molecule type" value="Genomic_DNA"/>
</dbReference>
<dbReference type="Proteomes" id="UP000294349">
    <property type="component" value="Chromosome"/>
</dbReference>
<dbReference type="Gene3D" id="2.30.330.10">
    <property type="entry name" value="SpoA-like"/>
    <property type="match status" value="1"/>
</dbReference>
<evidence type="ECO:0000256" key="1">
    <source>
        <dbReference type="ARBA" id="ARBA00009226"/>
    </source>
</evidence>
<keyword evidence="5 7" id="KW-0283">Flagellar rotation</keyword>
<evidence type="ECO:0000256" key="3">
    <source>
        <dbReference type="ARBA" id="ARBA00022475"/>
    </source>
</evidence>
<dbReference type="InterPro" id="IPR051469">
    <property type="entry name" value="FliN/MopA/SpaO"/>
</dbReference>
<evidence type="ECO:0000256" key="5">
    <source>
        <dbReference type="ARBA" id="ARBA00022779"/>
    </source>
</evidence>
<evidence type="ECO:0000259" key="8">
    <source>
        <dbReference type="Pfam" id="PF01052"/>
    </source>
</evidence>
<dbReference type="InterPro" id="IPR001172">
    <property type="entry name" value="FliN_T3SS_HrcQb"/>
</dbReference>
<dbReference type="PRINTS" id="PR00956">
    <property type="entry name" value="FLGMOTORFLIN"/>
</dbReference>
<dbReference type="GO" id="GO:0009425">
    <property type="term" value="C:bacterial-type flagellum basal body"/>
    <property type="evidence" value="ECO:0007669"/>
    <property type="project" value="UniProtKB-SubCell"/>
</dbReference>
<evidence type="ECO:0000256" key="6">
    <source>
        <dbReference type="ARBA" id="ARBA00023136"/>
    </source>
</evidence>
<organism evidence="9 10">
    <name type="scientific">Buchnera aphidicola</name>
    <name type="common">Cinara laricifoliae</name>
    <dbReference type="NCBI Taxonomy" id="2518977"/>
    <lineage>
        <taxon>Bacteria</taxon>
        <taxon>Pseudomonadati</taxon>
        <taxon>Pseudomonadota</taxon>
        <taxon>Gammaproteobacteria</taxon>
        <taxon>Enterobacterales</taxon>
        <taxon>Erwiniaceae</taxon>
        <taxon>Buchnera</taxon>
    </lineage>
</organism>
<dbReference type="SUPFAM" id="SSF101801">
    <property type="entry name" value="Surface presentation of antigens (SPOA)"/>
    <property type="match status" value="1"/>
</dbReference>
<evidence type="ECO:0000313" key="10">
    <source>
        <dbReference type="Proteomes" id="UP000294349"/>
    </source>
</evidence>
<evidence type="ECO:0000313" key="9">
    <source>
        <dbReference type="EMBL" id="VFP83521.1"/>
    </source>
</evidence>
<evidence type="ECO:0000256" key="2">
    <source>
        <dbReference type="ARBA" id="ARBA00021897"/>
    </source>
</evidence>
<dbReference type="InterPro" id="IPR012826">
    <property type="entry name" value="FliN"/>
</dbReference>
<comment type="similarity">
    <text evidence="1 7">Belongs to the FliN/MopA/SpaO family.</text>
</comment>
<name>A0A451DAV8_9GAMM</name>
<dbReference type="PANTHER" id="PTHR43484:SF1">
    <property type="entry name" value="FLAGELLAR MOTOR SWITCH PROTEIN FLIN"/>
    <property type="match status" value="1"/>
</dbReference>
<dbReference type="GO" id="GO:0005886">
    <property type="term" value="C:plasma membrane"/>
    <property type="evidence" value="ECO:0007669"/>
    <property type="project" value="UniProtKB-SubCell"/>
</dbReference>
<dbReference type="GO" id="GO:0006935">
    <property type="term" value="P:chemotaxis"/>
    <property type="evidence" value="ECO:0007669"/>
    <property type="project" value="UniProtKB-KW"/>
</dbReference>
<keyword evidence="3 7" id="KW-1003">Cell membrane</keyword>
<protein>
    <recommendedName>
        <fullName evidence="2 7">Flagellar motor switch protein FliN</fullName>
    </recommendedName>
</protein>
<dbReference type="PANTHER" id="PTHR43484">
    <property type="match status" value="1"/>
</dbReference>
<sequence>MNKKEVIHQETQNKNSDENIVDNSMLNNLSVMSVPVSITIELGKNKITIYELLQLSHGSILELEDTVDKPLNIFVNNCLIALGELVVHNEKYGVRIVKLLHK</sequence>